<gene>
    <name evidence="1" type="ORF">FNK824_LOCUS39799</name>
</gene>
<reference evidence="1" key="1">
    <citation type="submission" date="2021-02" db="EMBL/GenBank/DDBJ databases">
        <authorList>
            <person name="Nowell W R."/>
        </authorList>
    </citation>
    <scope>NUCLEOTIDE SEQUENCE</scope>
</reference>
<proteinExistence type="predicted"/>
<name>A0A820GIL3_9BILA</name>
<dbReference type="EMBL" id="CAJOBE010027659">
    <property type="protein sequence ID" value="CAF4278406.1"/>
    <property type="molecule type" value="Genomic_DNA"/>
</dbReference>
<protein>
    <submittedName>
        <fullName evidence="1">Uncharacterized protein</fullName>
    </submittedName>
</protein>
<organism evidence="1 2">
    <name type="scientific">Rotaria sordida</name>
    <dbReference type="NCBI Taxonomy" id="392033"/>
    <lineage>
        <taxon>Eukaryota</taxon>
        <taxon>Metazoa</taxon>
        <taxon>Spiralia</taxon>
        <taxon>Gnathifera</taxon>
        <taxon>Rotifera</taxon>
        <taxon>Eurotatoria</taxon>
        <taxon>Bdelloidea</taxon>
        <taxon>Philodinida</taxon>
        <taxon>Philodinidae</taxon>
        <taxon>Rotaria</taxon>
    </lineage>
</organism>
<feature type="non-terminal residue" evidence="1">
    <location>
        <position position="1"/>
    </location>
</feature>
<evidence type="ECO:0000313" key="2">
    <source>
        <dbReference type="Proteomes" id="UP000663874"/>
    </source>
</evidence>
<dbReference type="Proteomes" id="UP000663874">
    <property type="component" value="Unassembled WGS sequence"/>
</dbReference>
<sequence length="58" mass="6598">MLESTIKNVQSPELEERGRSIYSKHELFLLAQRQQEKSPSLSSQTIPSLLAKSNEILN</sequence>
<accession>A0A820GIL3</accession>
<comment type="caution">
    <text evidence="1">The sequence shown here is derived from an EMBL/GenBank/DDBJ whole genome shotgun (WGS) entry which is preliminary data.</text>
</comment>
<evidence type="ECO:0000313" key="1">
    <source>
        <dbReference type="EMBL" id="CAF4278406.1"/>
    </source>
</evidence>
<dbReference type="AlphaFoldDB" id="A0A820GIL3"/>